<proteinExistence type="predicted"/>
<comment type="caution">
    <text evidence="1">The sequence shown here is derived from an EMBL/GenBank/DDBJ whole genome shotgun (WGS) entry which is preliminary data.</text>
</comment>
<sequence>MVVIAGLAFLAIYVLHIPFPLIILAAGAPCSGSSSGCTPRSRYAAWRGWCSQRWAR</sequence>
<dbReference type="GeneID" id="95764268"/>
<dbReference type="RefSeq" id="WP_281808760.1">
    <property type="nucleotide sequence ID" value="NZ_BSDO01000005.1"/>
</dbReference>
<name>A0ABU1KK49_XANFL</name>
<keyword evidence="2" id="KW-1185">Reference proteome</keyword>
<protein>
    <submittedName>
        <fullName evidence="1">Uncharacterized protein</fullName>
    </submittedName>
</protein>
<reference evidence="1 2" key="1">
    <citation type="submission" date="2023-07" db="EMBL/GenBank/DDBJ databases">
        <title>Genomic Encyclopedia of Type Strains, Phase IV (KMG-IV): sequencing the most valuable type-strain genomes for metagenomic binning, comparative biology and taxonomic classification.</title>
        <authorList>
            <person name="Goeker M."/>
        </authorList>
    </citation>
    <scope>NUCLEOTIDE SEQUENCE [LARGE SCALE GENOMIC DNA]</scope>
    <source>
        <strain evidence="1 2">DSM 338</strain>
    </source>
</reference>
<evidence type="ECO:0000313" key="1">
    <source>
        <dbReference type="EMBL" id="MDR6334964.1"/>
    </source>
</evidence>
<evidence type="ECO:0000313" key="2">
    <source>
        <dbReference type="Proteomes" id="UP001245370"/>
    </source>
</evidence>
<accession>A0ABU1KK49</accession>
<dbReference type="EMBL" id="JAVDPY010000006">
    <property type="protein sequence ID" value="MDR6334964.1"/>
    <property type="molecule type" value="Genomic_DNA"/>
</dbReference>
<gene>
    <name evidence="1" type="ORF">GGQ86_003454</name>
</gene>
<dbReference type="Proteomes" id="UP001245370">
    <property type="component" value="Unassembled WGS sequence"/>
</dbReference>
<organism evidence="1 2">
    <name type="scientific">Xanthobacter flavus</name>
    <dbReference type="NCBI Taxonomy" id="281"/>
    <lineage>
        <taxon>Bacteria</taxon>
        <taxon>Pseudomonadati</taxon>
        <taxon>Pseudomonadota</taxon>
        <taxon>Alphaproteobacteria</taxon>
        <taxon>Hyphomicrobiales</taxon>
        <taxon>Xanthobacteraceae</taxon>
        <taxon>Xanthobacter</taxon>
    </lineage>
</organism>